<protein>
    <submittedName>
        <fullName evidence="1">Uncharacterized protein</fullName>
    </submittedName>
</protein>
<comment type="caution">
    <text evidence="1">The sequence shown here is derived from an EMBL/GenBank/DDBJ whole genome shotgun (WGS) entry which is preliminary data.</text>
</comment>
<sequence length="114" mass="13235">MKVASIPLLVSFVAGTAKELDDLYNTYSEIYPNHACAVFESRPYFGRWEADKLWLPSAWVWKPECGWFDCQYIVCIPKYAKGERISRRGDGGLENWVFNAVNFQRIDDRHLVVV</sequence>
<name>A0ACC2T794_9FUNG</name>
<evidence type="ECO:0000313" key="1">
    <source>
        <dbReference type="EMBL" id="KAJ9070534.1"/>
    </source>
</evidence>
<dbReference type="EMBL" id="QTSX02003570">
    <property type="protein sequence ID" value="KAJ9070534.1"/>
    <property type="molecule type" value="Genomic_DNA"/>
</dbReference>
<organism evidence="1 2">
    <name type="scientific">Entomophthora muscae</name>
    <dbReference type="NCBI Taxonomy" id="34485"/>
    <lineage>
        <taxon>Eukaryota</taxon>
        <taxon>Fungi</taxon>
        <taxon>Fungi incertae sedis</taxon>
        <taxon>Zoopagomycota</taxon>
        <taxon>Entomophthoromycotina</taxon>
        <taxon>Entomophthoromycetes</taxon>
        <taxon>Entomophthorales</taxon>
        <taxon>Entomophthoraceae</taxon>
        <taxon>Entomophthora</taxon>
    </lineage>
</organism>
<evidence type="ECO:0000313" key="2">
    <source>
        <dbReference type="Proteomes" id="UP001165960"/>
    </source>
</evidence>
<gene>
    <name evidence="1" type="ORF">DSO57_1006874</name>
</gene>
<dbReference type="Proteomes" id="UP001165960">
    <property type="component" value="Unassembled WGS sequence"/>
</dbReference>
<reference evidence="1" key="1">
    <citation type="submission" date="2022-04" db="EMBL/GenBank/DDBJ databases">
        <title>Genome of the entomopathogenic fungus Entomophthora muscae.</title>
        <authorList>
            <person name="Elya C."/>
            <person name="Lovett B.R."/>
            <person name="Lee E."/>
            <person name="Macias A.M."/>
            <person name="Hajek A.E."/>
            <person name="De Bivort B.L."/>
            <person name="Kasson M.T."/>
            <person name="De Fine Licht H.H."/>
            <person name="Stajich J.E."/>
        </authorList>
    </citation>
    <scope>NUCLEOTIDE SEQUENCE</scope>
    <source>
        <strain evidence="1">Berkeley</strain>
    </source>
</reference>
<keyword evidence="2" id="KW-1185">Reference proteome</keyword>
<accession>A0ACC2T794</accession>
<proteinExistence type="predicted"/>